<reference evidence="2 3" key="1">
    <citation type="submission" date="2023-09" db="EMBL/GenBank/DDBJ databases">
        <authorList>
            <person name="Wang M."/>
        </authorList>
    </citation>
    <scope>NUCLEOTIDE SEQUENCE [LARGE SCALE GENOMIC DNA]</scope>
    <source>
        <strain evidence="2">GT-2023</strain>
        <tissue evidence="2">Liver</tissue>
    </source>
</reference>
<comment type="caution">
    <text evidence="2">The sequence shown here is derived from an EMBL/GenBank/DDBJ whole genome shotgun (WGS) entry which is preliminary data.</text>
</comment>
<gene>
    <name evidence="2" type="ORF">QQF64_034533</name>
</gene>
<organism evidence="2 3">
    <name type="scientific">Cirrhinus molitorella</name>
    <name type="common">mud carp</name>
    <dbReference type="NCBI Taxonomy" id="172907"/>
    <lineage>
        <taxon>Eukaryota</taxon>
        <taxon>Metazoa</taxon>
        <taxon>Chordata</taxon>
        <taxon>Craniata</taxon>
        <taxon>Vertebrata</taxon>
        <taxon>Euteleostomi</taxon>
        <taxon>Actinopterygii</taxon>
        <taxon>Neopterygii</taxon>
        <taxon>Teleostei</taxon>
        <taxon>Ostariophysi</taxon>
        <taxon>Cypriniformes</taxon>
        <taxon>Cyprinidae</taxon>
        <taxon>Labeoninae</taxon>
        <taxon>Labeonini</taxon>
        <taxon>Cirrhinus</taxon>
    </lineage>
</organism>
<feature type="region of interest" description="Disordered" evidence="1">
    <location>
        <begin position="28"/>
        <end position="49"/>
    </location>
</feature>
<evidence type="ECO:0000313" key="3">
    <source>
        <dbReference type="Proteomes" id="UP001558613"/>
    </source>
</evidence>
<protein>
    <submittedName>
        <fullName evidence="2">Uncharacterized protein</fullName>
    </submittedName>
</protein>
<dbReference type="EMBL" id="JAYMGO010000031">
    <property type="protein sequence ID" value="KAL1246990.1"/>
    <property type="molecule type" value="Genomic_DNA"/>
</dbReference>
<dbReference type="Proteomes" id="UP001558613">
    <property type="component" value="Unassembled WGS sequence"/>
</dbReference>
<name>A0ABR3L3T8_9TELE</name>
<feature type="region of interest" description="Disordered" evidence="1">
    <location>
        <begin position="104"/>
        <end position="123"/>
    </location>
</feature>
<evidence type="ECO:0000256" key="1">
    <source>
        <dbReference type="SAM" id="MobiDB-lite"/>
    </source>
</evidence>
<evidence type="ECO:0000313" key="2">
    <source>
        <dbReference type="EMBL" id="KAL1246990.1"/>
    </source>
</evidence>
<proteinExistence type="predicted"/>
<sequence length="192" mass="21163">MDTYSDLQLPKGRGTWLDCVADSRDARHSKPIADDDTDTGLGHSPGCTPVSEFKRENLRTSTPATDVDAIHHLTDMVGRLGAQIGESIVEKLMSADVVNIAGDRQSTPTTQTSHSEPTRYDSSHVTVHVKSDGEFPTFKGDSTDKHSVQDWIDLTKTHLRKHVIPVNDQAEEIMSHLLGRARDVVKIALRTL</sequence>
<accession>A0ABR3L3T8</accession>
<feature type="compositionally biased region" description="Polar residues" evidence="1">
    <location>
        <begin position="104"/>
        <end position="115"/>
    </location>
</feature>
<keyword evidence="3" id="KW-1185">Reference proteome</keyword>